<feature type="region of interest" description="Disordered" evidence="1">
    <location>
        <begin position="257"/>
        <end position="295"/>
    </location>
</feature>
<evidence type="ECO:0000313" key="4">
    <source>
        <dbReference type="Proteomes" id="UP000033710"/>
    </source>
</evidence>
<organism evidence="3 4">
    <name type="scientific">Sporothrix schenckii 1099-18</name>
    <dbReference type="NCBI Taxonomy" id="1397361"/>
    <lineage>
        <taxon>Eukaryota</taxon>
        <taxon>Fungi</taxon>
        <taxon>Dikarya</taxon>
        <taxon>Ascomycota</taxon>
        <taxon>Pezizomycotina</taxon>
        <taxon>Sordariomycetes</taxon>
        <taxon>Sordariomycetidae</taxon>
        <taxon>Ophiostomatales</taxon>
        <taxon>Ophiostomataceae</taxon>
        <taxon>Sporothrix</taxon>
    </lineage>
</organism>
<feature type="compositionally biased region" description="Basic and acidic residues" evidence="1">
    <location>
        <begin position="257"/>
        <end position="277"/>
    </location>
</feature>
<feature type="compositionally biased region" description="Gly residues" evidence="1">
    <location>
        <begin position="158"/>
        <end position="169"/>
    </location>
</feature>
<feature type="compositionally biased region" description="Low complexity" evidence="1">
    <location>
        <begin position="10"/>
        <end position="19"/>
    </location>
</feature>
<dbReference type="Gene3D" id="2.20.70.10">
    <property type="match status" value="1"/>
</dbReference>
<evidence type="ECO:0000256" key="1">
    <source>
        <dbReference type="SAM" id="MobiDB-lite"/>
    </source>
</evidence>
<dbReference type="VEuPathDB" id="FungiDB:SPSK_07836"/>
<feature type="compositionally biased region" description="Basic and acidic residues" evidence="1">
    <location>
        <begin position="69"/>
        <end position="85"/>
    </location>
</feature>
<feature type="domain" description="WW" evidence="2">
    <location>
        <begin position="117"/>
        <end position="151"/>
    </location>
</feature>
<gene>
    <name evidence="3" type="ORF">SPSK_07836</name>
</gene>
<name>A0A0F2MFM2_SPOSC</name>
<accession>A0A0F2MFM2</accession>
<dbReference type="EMBL" id="AXCR01000004">
    <property type="protein sequence ID" value="KJR87884.1"/>
    <property type="molecule type" value="Genomic_DNA"/>
</dbReference>
<reference evidence="3 4" key="1">
    <citation type="journal article" date="2014" name="BMC Genomics">
        <title>Comparative genomics of the major fungal agents of human and animal Sporotrichosis: Sporothrix schenckii and Sporothrix brasiliensis.</title>
        <authorList>
            <person name="Teixeira M.M."/>
            <person name="de Almeida L.G."/>
            <person name="Kubitschek-Barreira P."/>
            <person name="Alves F.L."/>
            <person name="Kioshima E.S."/>
            <person name="Abadio A.K."/>
            <person name="Fernandes L."/>
            <person name="Derengowski L.S."/>
            <person name="Ferreira K.S."/>
            <person name="Souza R.C."/>
            <person name="Ruiz J.C."/>
            <person name="de Andrade N.C."/>
            <person name="Paes H.C."/>
            <person name="Nicola A.M."/>
            <person name="Albuquerque P."/>
            <person name="Gerber A.L."/>
            <person name="Martins V.P."/>
            <person name="Peconick L.D."/>
            <person name="Neto A.V."/>
            <person name="Chaucanez C.B."/>
            <person name="Silva P.A."/>
            <person name="Cunha O.L."/>
            <person name="de Oliveira F.F."/>
            <person name="dos Santos T.C."/>
            <person name="Barros A.L."/>
            <person name="Soares M.A."/>
            <person name="de Oliveira L.M."/>
            <person name="Marini M.M."/>
            <person name="Villalobos-Duno H."/>
            <person name="Cunha M.M."/>
            <person name="de Hoog S."/>
            <person name="da Silveira J.F."/>
            <person name="Henrissat B."/>
            <person name="Nino-Vega G.A."/>
            <person name="Cisalpino P.S."/>
            <person name="Mora-Montes H.M."/>
            <person name="Almeida S.R."/>
            <person name="Stajich J.E."/>
            <person name="Lopes-Bezerra L.M."/>
            <person name="Vasconcelos A.T."/>
            <person name="Felipe M.S."/>
        </authorList>
    </citation>
    <scope>NUCLEOTIDE SEQUENCE [LARGE SCALE GENOMIC DNA]</scope>
    <source>
        <strain evidence="3 4">1099-18</strain>
    </source>
</reference>
<dbReference type="AlphaFoldDB" id="A0A0F2MFM2"/>
<dbReference type="GeneID" id="27669768"/>
<protein>
    <submittedName>
        <fullName evidence="3">WW domain protein</fullName>
    </submittedName>
</protein>
<feature type="region of interest" description="Disordered" evidence="1">
    <location>
        <begin position="1"/>
        <end position="127"/>
    </location>
</feature>
<proteinExistence type="predicted"/>
<feature type="compositionally biased region" description="Acidic residues" evidence="1">
    <location>
        <begin position="29"/>
        <end position="48"/>
    </location>
</feature>
<dbReference type="RefSeq" id="XP_016590560.1">
    <property type="nucleotide sequence ID" value="XM_016734491.1"/>
</dbReference>
<reference evidence="3 4" key="2">
    <citation type="journal article" date="2015" name="Eukaryot. Cell">
        <title>Asexual propagation of a virulent clone complex in a human and feline outbreak of sporotrichosis.</title>
        <authorList>
            <person name="Teixeira Mde M."/>
            <person name="Rodrigues A.M."/>
            <person name="Tsui C.K."/>
            <person name="de Almeida L.G."/>
            <person name="Van Diepeningen A.D."/>
            <person name="van den Ende B.G."/>
            <person name="Fernandes G.F."/>
            <person name="Kano R."/>
            <person name="Hamelin R.C."/>
            <person name="Lopes-Bezerra L.M."/>
            <person name="Vasconcelos A.T."/>
            <person name="de Hoog S."/>
            <person name="de Camargo Z.P."/>
            <person name="Felipe M.S."/>
        </authorList>
    </citation>
    <scope>NUCLEOTIDE SEQUENCE [LARGE SCALE GENOMIC DNA]</scope>
    <source>
        <strain evidence="3 4">1099-18</strain>
    </source>
</reference>
<dbReference type="InterPro" id="IPR001202">
    <property type="entry name" value="WW_dom"/>
</dbReference>
<dbReference type="PROSITE" id="PS50020">
    <property type="entry name" value="WW_DOMAIN_2"/>
    <property type="match status" value="1"/>
</dbReference>
<dbReference type="Pfam" id="PF00397">
    <property type="entry name" value="WW"/>
    <property type="match status" value="1"/>
</dbReference>
<dbReference type="Proteomes" id="UP000033710">
    <property type="component" value="Unassembled WGS sequence"/>
</dbReference>
<feature type="compositionally biased region" description="Low complexity" evidence="1">
    <location>
        <begin position="87"/>
        <end position="101"/>
    </location>
</feature>
<evidence type="ECO:0000313" key="3">
    <source>
        <dbReference type="EMBL" id="KJR87884.1"/>
    </source>
</evidence>
<sequence length="295" mass="31204">MPSSPDTRPADAAETAPSAAEHEVKISEEAVEETDVPEAEAKIEDEELTQATGGQKDEPTSESTTGAKAQEKTEVKTDDTDKDIHGPSISTDTTTAADASASPPPLPDEPVPDEVVDENDDGWDPMWSDEHQAWYFVNRFTQQTQWENPRVPDAQGPGASGGGARGGVGGYNPAIHGDYDPNAWYATGEAAPADADAYAGADVDGGDPIAAAAAAAAAIIQDSAGAAGSSRFSHDSKASRQLNNYFDVAAANSAHDGRSLKAERSGIKPSKSELKAFKEKRRARKEEKRRAWLRD</sequence>
<dbReference type="KEGG" id="ssck:SPSK_07836"/>
<dbReference type="InterPro" id="IPR036020">
    <property type="entry name" value="WW_dom_sf"/>
</dbReference>
<dbReference type="SUPFAM" id="SSF51045">
    <property type="entry name" value="WW domain"/>
    <property type="match status" value="1"/>
</dbReference>
<evidence type="ECO:0000259" key="2">
    <source>
        <dbReference type="PROSITE" id="PS50020"/>
    </source>
</evidence>
<comment type="caution">
    <text evidence="3">The sequence shown here is derived from an EMBL/GenBank/DDBJ whole genome shotgun (WGS) entry which is preliminary data.</text>
</comment>
<feature type="compositionally biased region" description="Acidic residues" evidence="1">
    <location>
        <begin position="110"/>
        <end position="123"/>
    </location>
</feature>
<dbReference type="PROSITE" id="PS01159">
    <property type="entry name" value="WW_DOMAIN_1"/>
    <property type="match status" value="1"/>
</dbReference>
<dbReference type="OrthoDB" id="2444812at2759"/>
<feature type="compositionally biased region" description="Basic and acidic residues" evidence="1">
    <location>
        <begin position="284"/>
        <end position="295"/>
    </location>
</feature>
<feature type="region of interest" description="Disordered" evidence="1">
    <location>
        <begin position="147"/>
        <end position="169"/>
    </location>
</feature>